<reference evidence="9 10" key="1">
    <citation type="submission" date="2024-03" db="EMBL/GenBank/DDBJ databases">
        <title>Complete Genome Sequence and Annotation of Ignatzschineria larvae DSM 13226.</title>
        <authorList>
            <person name="Cantrell E."/>
            <person name="Burcham Z.M."/>
        </authorList>
    </citation>
    <scope>NUCLEOTIDE SEQUENCE [LARGE SCALE GENOMIC DNA]</scope>
    <source>
        <strain evidence="9 10">DSM 13226</strain>
    </source>
</reference>
<evidence type="ECO:0000256" key="4">
    <source>
        <dbReference type="ARBA" id="ARBA00022759"/>
    </source>
</evidence>
<keyword evidence="2 7" id="KW-0819">tRNA processing</keyword>
<gene>
    <name evidence="7 9" type="primary">rnpA</name>
    <name evidence="9" type="ORF">WMO13_06090</name>
</gene>
<evidence type="ECO:0000313" key="10">
    <source>
        <dbReference type="Proteomes" id="UP001449178"/>
    </source>
</evidence>
<dbReference type="EMBL" id="CP150637">
    <property type="protein sequence ID" value="WZW86959.1"/>
    <property type="molecule type" value="Genomic_DNA"/>
</dbReference>
<evidence type="ECO:0000256" key="5">
    <source>
        <dbReference type="ARBA" id="ARBA00022801"/>
    </source>
</evidence>
<evidence type="ECO:0000256" key="3">
    <source>
        <dbReference type="ARBA" id="ARBA00022722"/>
    </source>
</evidence>
<dbReference type="PANTHER" id="PTHR33992:SF1">
    <property type="entry name" value="RIBONUCLEASE P PROTEIN COMPONENT"/>
    <property type="match status" value="1"/>
</dbReference>
<evidence type="ECO:0000256" key="2">
    <source>
        <dbReference type="ARBA" id="ARBA00022694"/>
    </source>
</evidence>
<evidence type="ECO:0000313" key="9">
    <source>
        <dbReference type="EMBL" id="WZW86959.1"/>
    </source>
</evidence>
<name>A0ABZ3BXQ6_9GAMM</name>
<dbReference type="GO" id="GO:0004526">
    <property type="term" value="F:ribonuclease P activity"/>
    <property type="evidence" value="ECO:0007669"/>
    <property type="project" value="UniProtKB-EC"/>
</dbReference>
<organism evidence="9 10">
    <name type="scientific">Ignatzschineria larvae DSM 13226</name>
    <dbReference type="NCBI Taxonomy" id="1111732"/>
    <lineage>
        <taxon>Bacteria</taxon>
        <taxon>Pseudomonadati</taxon>
        <taxon>Pseudomonadota</taxon>
        <taxon>Gammaproteobacteria</taxon>
        <taxon>Cardiobacteriales</taxon>
        <taxon>Ignatzschineriaceae</taxon>
        <taxon>Ignatzschineria</taxon>
    </lineage>
</organism>
<dbReference type="InterPro" id="IPR014721">
    <property type="entry name" value="Ribsml_uS5_D2-typ_fold_subgr"/>
</dbReference>
<comment type="catalytic activity">
    <reaction evidence="7">
        <text>Endonucleolytic cleavage of RNA, removing 5'-extranucleotides from tRNA precursor.</text>
        <dbReference type="EC" id="3.1.26.5"/>
    </reaction>
</comment>
<evidence type="ECO:0000256" key="7">
    <source>
        <dbReference type="HAMAP-Rule" id="MF_00227"/>
    </source>
</evidence>
<comment type="subunit">
    <text evidence="7">Consists of a catalytic RNA component (M1 or rnpB) and a protein subunit.</text>
</comment>
<sequence>MDSFRFERTKRLLTAKDYQIVFASNQSFKDRDFLILVRKQLLSEHIEISSDITLGVPRLGLAVSKKNFKRAVDRNLIKRVIRESFRLHQQALMGLDIVVMSRATTNVQDSKRLHQSLAHHWGQIIKATQDRAN</sequence>
<protein>
    <recommendedName>
        <fullName evidence="7 8">Ribonuclease P protein component</fullName>
        <shortName evidence="7">RNase P protein</shortName>
        <shortName evidence="7">RNaseP protein</shortName>
        <ecNumber evidence="7 8">3.1.26.5</ecNumber>
    </recommendedName>
    <alternativeName>
        <fullName evidence="7">Protein C5</fullName>
    </alternativeName>
</protein>
<dbReference type="PANTHER" id="PTHR33992">
    <property type="entry name" value="RIBONUCLEASE P PROTEIN COMPONENT"/>
    <property type="match status" value="1"/>
</dbReference>
<evidence type="ECO:0000256" key="8">
    <source>
        <dbReference type="NCBIfam" id="TIGR00188"/>
    </source>
</evidence>
<dbReference type="EC" id="3.1.26.5" evidence="7 8"/>
<accession>A0ABZ3BXQ6</accession>
<keyword evidence="5 7" id="KW-0378">Hydrolase</keyword>
<keyword evidence="6 7" id="KW-0694">RNA-binding</keyword>
<dbReference type="SUPFAM" id="SSF54211">
    <property type="entry name" value="Ribosomal protein S5 domain 2-like"/>
    <property type="match status" value="1"/>
</dbReference>
<comment type="function">
    <text evidence="1 7">RNaseP catalyzes the removal of the 5'-leader sequence from pre-tRNA to produce the mature 5'-terminus. It can also cleave other RNA substrates such as 4.5S RNA. The protein component plays an auxiliary but essential role in vivo by binding to the 5'-leader sequence and broadening the substrate specificity of the ribozyme.</text>
</comment>
<dbReference type="InterPro" id="IPR020539">
    <property type="entry name" value="RNase_P_CS"/>
</dbReference>
<dbReference type="Proteomes" id="UP001449178">
    <property type="component" value="Chromosome"/>
</dbReference>
<dbReference type="Pfam" id="PF00825">
    <property type="entry name" value="Ribonuclease_P"/>
    <property type="match status" value="1"/>
</dbReference>
<keyword evidence="3 7" id="KW-0540">Nuclease</keyword>
<keyword evidence="10" id="KW-1185">Reference proteome</keyword>
<dbReference type="InterPro" id="IPR000100">
    <property type="entry name" value="RNase_P"/>
</dbReference>
<dbReference type="InterPro" id="IPR020568">
    <property type="entry name" value="Ribosomal_Su5_D2-typ_SF"/>
</dbReference>
<dbReference type="RefSeq" id="WP_026878660.1">
    <property type="nucleotide sequence ID" value="NZ_AZOD01000011.1"/>
</dbReference>
<dbReference type="NCBIfam" id="TIGR00188">
    <property type="entry name" value="rnpA"/>
    <property type="match status" value="1"/>
</dbReference>
<keyword evidence="4 7" id="KW-0255">Endonuclease</keyword>
<proteinExistence type="inferred from homology"/>
<dbReference type="PROSITE" id="PS00648">
    <property type="entry name" value="RIBONUCLEASE_P"/>
    <property type="match status" value="1"/>
</dbReference>
<evidence type="ECO:0000256" key="6">
    <source>
        <dbReference type="ARBA" id="ARBA00022884"/>
    </source>
</evidence>
<comment type="similarity">
    <text evidence="7">Belongs to the RnpA family.</text>
</comment>
<dbReference type="Gene3D" id="3.30.230.10">
    <property type="match status" value="1"/>
</dbReference>
<dbReference type="HAMAP" id="MF_00227">
    <property type="entry name" value="RNase_P"/>
    <property type="match status" value="1"/>
</dbReference>
<evidence type="ECO:0000256" key="1">
    <source>
        <dbReference type="ARBA" id="ARBA00002663"/>
    </source>
</evidence>